<reference evidence="3" key="1">
    <citation type="journal article" date="2018" name="Gigascience">
        <title>Genome assembly of the Pink Ipe (Handroanthus impetiginosus, Bignoniaceae), a highly valued, ecologically keystone Neotropical timber forest tree.</title>
        <authorList>
            <person name="Silva-Junior O.B."/>
            <person name="Grattapaglia D."/>
            <person name="Novaes E."/>
            <person name="Collevatti R.G."/>
        </authorList>
    </citation>
    <scope>NUCLEOTIDE SEQUENCE [LARGE SCALE GENOMIC DNA]</scope>
    <source>
        <strain evidence="3">cv. UFG-1</strain>
    </source>
</reference>
<dbReference type="STRING" id="429701.A0A2G9H3Y6"/>
<dbReference type="AlphaFoldDB" id="A0A2G9H3Y6"/>
<accession>A0A2G9H3Y6</accession>
<dbReference type="EMBL" id="NKXS01002747">
    <property type="protein sequence ID" value="PIN12232.1"/>
    <property type="molecule type" value="Genomic_DNA"/>
</dbReference>
<proteinExistence type="predicted"/>
<evidence type="ECO:0000313" key="3">
    <source>
        <dbReference type="Proteomes" id="UP000231279"/>
    </source>
</evidence>
<keyword evidence="3" id="KW-1185">Reference proteome</keyword>
<feature type="region of interest" description="Disordered" evidence="1">
    <location>
        <begin position="221"/>
        <end position="240"/>
    </location>
</feature>
<evidence type="ECO:0000313" key="2">
    <source>
        <dbReference type="EMBL" id="PIN12232.1"/>
    </source>
</evidence>
<feature type="compositionally biased region" description="Basic and acidic residues" evidence="1">
    <location>
        <begin position="221"/>
        <end position="230"/>
    </location>
</feature>
<sequence length="422" mass="47733">MHQLIIHLLLPLQRCSHVTLHHQLPYPRLVLILQQHPKMHLNQEIKVGMHVHQLNGGLDAIQRNSQGVIKTLRVKVREVYHIALGFKVVVQFVDQNQPIGEEQGLLAGFLGNLASDPSMFPIHFSRWTKMPKSYLDHCWVNNILPRFCFETSEEIAKRYVMQSIGKKWAGSRLKLWDDIYDPTKSRGEIINNVPEGNTRDQWVAFVDYRLKPETQAICKKNAENRKKQVEPHTGGSKSNAIRRHEMSIECGRLVGRGMVYLDTHKRNDGSWVSDAAKAHGEIEQEIAQDPDGNSIISPNDAVGKILGKEHPGRVRCMGIGATPTSCFGHASRQYHFQSSSFSNGTFVNAQTEDRLVRVETRLTETLNVLKAYILAKEGRIHDELAYVLDPPSTVSVYSISRYDLKAQPTDASSRDNVEHAST</sequence>
<organism evidence="2 3">
    <name type="scientific">Handroanthus impetiginosus</name>
    <dbReference type="NCBI Taxonomy" id="429701"/>
    <lineage>
        <taxon>Eukaryota</taxon>
        <taxon>Viridiplantae</taxon>
        <taxon>Streptophyta</taxon>
        <taxon>Embryophyta</taxon>
        <taxon>Tracheophyta</taxon>
        <taxon>Spermatophyta</taxon>
        <taxon>Magnoliopsida</taxon>
        <taxon>eudicotyledons</taxon>
        <taxon>Gunneridae</taxon>
        <taxon>Pentapetalae</taxon>
        <taxon>asterids</taxon>
        <taxon>lamiids</taxon>
        <taxon>Lamiales</taxon>
        <taxon>Bignoniaceae</taxon>
        <taxon>Crescentiina</taxon>
        <taxon>Tabebuia alliance</taxon>
        <taxon>Handroanthus</taxon>
    </lineage>
</organism>
<dbReference type="Proteomes" id="UP000231279">
    <property type="component" value="Unassembled WGS sequence"/>
</dbReference>
<dbReference type="PANTHER" id="PTHR33144">
    <property type="entry name" value="OS10G0409366 PROTEIN-RELATED"/>
    <property type="match status" value="1"/>
</dbReference>
<dbReference type="OrthoDB" id="1421425at2759"/>
<evidence type="ECO:0000256" key="1">
    <source>
        <dbReference type="SAM" id="MobiDB-lite"/>
    </source>
</evidence>
<name>A0A2G9H3Y6_9LAMI</name>
<dbReference type="PANTHER" id="PTHR33144:SF45">
    <property type="entry name" value="TRANSPOSASE TNP1_EN_SPM-LIKE DOMAIN-CONTAINING PROTEIN"/>
    <property type="match status" value="1"/>
</dbReference>
<dbReference type="Pfam" id="PF03004">
    <property type="entry name" value="Transposase_24"/>
    <property type="match status" value="1"/>
</dbReference>
<comment type="caution">
    <text evidence="2">The sequence shown here is derived from an EMBL/GenBank/DDBJ whole genome shotgun (WGS) entry which is preliminary data.</text>
</comment>
<evidence type="ECO:0008006" key="4">
    <source>
        <dbReference type="Google" id="ProtNLM"/>
    </source>
</evidence>
<gene>
    <name evidence="2" type="ORF">CDL12_15160</name>
</gene>
<protein>
    <recommendedName>
        <fullName evidence="4">Transposase Tnp1/En/Spm-like domain-containing protein</fullName>
    </recommendedName>
</protein>
<dbReference type="InterPro" id="IPR004252">
    <property type="entry name" value="Probable_transposase_24"/>
</dbReference>